<dbReference type="GeneID" id="6073742"/>
<keyword evidence="2" id="KW-1185">Reference proteome</keyword>
<protein>
    <submittedName>
        <fullName evidence="1">Predicted protein</fullName>
    </submittedName>
</protein>
<dbReference type="HOGENOM" id="CLU_177425_0_0_1"/>
<evidence type="ECO:0000313" key="2">
    <source>
        <dbReference type="Proteomes" id="UP000001194"/>
    </source>
</evidence>
<reference evidence="1 2" key="1">
    <citation type="journal article" date="2008" name="Nature">
        <title>The genome of Laccaria bicolor provides insights into mycorrhizal symbiosis.</title>
        <authorList>
            <person name="Martin F."/>
            <person name="Aerts A."/>
            <person name="Ahren D."/>
            <person name="Brun A."/>
            <person name="Danchin E.G.J."/>
            <person name="Duchaussoy F."/>
            <person name="Gibon J."/>
            <person name="Kohler A."/>
            <person name="Lindquist E."/>
            <person name="Pereda V."/>
            <person name="Salamov A."/>
            <person name="Shapiro H.J."/>
            <person name="Wuyts J."/>
            <person name="Blaudez D."/>
            <person name="Buee M."/>
            <person name="Brokstein P."/>
            <person name="Canbaeck B."/>
            <person name="Cohen D."/>
            <person name="Courty P.E."/>
            <person name="Coutinho P.M."/>
            <person name="Delaruelle C."/>
            <person name="Detter J.C."/>
            <person name="Deveau A."/>
            <person name="DiFazio S."/>
            <person name="Duplessis S."/>
            <person name="Fraissinet-Tachet L."/>
            <person name="Lucic E."/>
            <person name="Frey-Klett P."/>
            <person name="Fourrey C."/>
            <person name="Feussner I."/>
            <person name="Gay G."/>
            <person name="Grimwood J."/>
            <person name="Hoegger P.J."/>
            <person name="Jain P."/>
            <person name="Kilaru S."/>
            <person name="Labbe J."/>
            <person name="Lin Y.C."/>
            <person name="Legue V."/>
            <person name="Le Tacon F."/>
            <person name="Marmeisse R."/>
            <person name="Melayah D."/>
            <person name="Montanini B."/>
            <person name="Muratet M."/>
            <person name="Nehls U."/>
            <person name="Niculita-Hirzel H."/>
            <person name="Oudot-Le Secq M.P."/>
            <person name="Peter M."/>
            <person name="Quesneville H."/>
            <person name="Rajashekar B."/>
            <person name="Reich M."/>
            <person name="Rouhier N."/>
            <person name="Schmutz J."/>
            <person name="Yin T."/>
            <person name="Chalot M."/>
            <person name="Henrissat B."/>
            <person name="Kuees U."/>
            <person name="Lucas S."/>
            <person name="Van de Peer Y."/>
            <person name="Podila G.K."/>
            <person name="Polle A."/>
            <person name="Pukkila P.J."/>
            <person name="Richardson P.M."/>
            <person name="Rouze P."/>
            <person name="Sanders I.R."/>
            <person name="Stajich J.E."/>
            <person name="Tunlid A."/>
            <person name="Tuskan G."/>
            <person name="Grigoriev I.V."/>
        </authorList>
    </citation>
    <scope>NUCLEOTIDE SEQUENCE [LARGE SCALE GENOMIC DNA]</scope>
    <source>
        <strain evidence="2">S238N-H82 / ATCC MYA-4686</strain>
    </source>
</reference>
<accession>B0D3E4</accession>
<dbReference type="Proteomes" id="UP000001194">
    <property type="component" value="Unassembled WGS sequence"/>
</dbReference>
<dbReference type="InParanoid" id="B0D3E4"/>
<dbReference type="STRING" id="486041.B0D3E4"/>
<organism evidence="2">
    <name type="scientific">Laccaria bicolor (strain S238N-H82 / ATCC MYA-4686)</name>
    <name type="common">Bicoloured deceiver</name>
    <name type="synonym">Laccaria laccata var. bicolor</name>
    <dbReference type="NCBI Taxonomy" id="486041"/>
    <lineage>
        <taxon>Eukaryota</taxon>
        <taxon>Fungi</taxon>
        <taxon>Dikarya</taxon>
        <taxon>Basidiomycota</taxon>
        <taxon>Agaricomycotina</taxon>
        <taxon>Agaricomycetes</taxon>
        <taxon>Agaricomycetidae</taxon>
        <taxon>Agaricales</taxon>
        <taxon>Agaricineae</taxon>
        <taxon>Hydnangiaceae</taxon>
        <taxon>Laccaria</taxon>
    </lineage>
</organism>
<evidence type="ECO:0000313" key="1">
    <source>
        <dbReference type="EMBL" id="EDR10903.1"/>
    </source>
</evidence>
<dbReference type="OrthoDB" id="5362978at2759"/>
<gene>
    <name evidence="1" type="ORF">LACBIDRAFT_315881</name>
</gene>
<name>B0D3E4_LACBS</name>
<proteinExistence type="predicted"/>
<dbReference type="RefSeq" id="XP_001878204.1">
    <property type="nucleotide sequence ID" value="XM_001878169.1"/>
</dbReference>
<dbReference type="KEGG" id="lbc:LACBIDRAFT_315881"/>
<sequence length="114" mass="12838">MPWPGYVFDTFEAISGGVNAPTDESLFYGPYNTLLGYLFPPTELYMISPQCKRPPEGSSIDFTAVFIVQKASRPVFFLEIKPPGSYAHRSSRAAADNQMRTQFFDLLSIEWTSL</sequence>
<dbReference type="EMBL" id="DS547096">
    <property type="protein sequence ID" value="EDR10903.1"/>
    <property type="molecule type" value="Genomic_DNA"/>
</dbReference>
<dbReference type="AlphaFoldDB" id="B0D3E4"/>